<name>A0A2Z6MYL2_TRISU</name>
<dbReference type="AlphaFoldDB" id="A0A2Z6MYL2"/>
<keyword evidence="5" id="KW-0325">Glycoprotein</keyword>
<proteinExistence type="inferred from homology"/>
<dbReference type="InterPro" id="IPR029058">
    <property type="entry name" value="AB_hydrolase_fold"/>
</dbReference>
<evidence type="ECO:0000256" key="4">
    <source>
        <dbReference type="ARBA" id="ARBA00022801"/>
    </source>
</evidence>
<dbReference type="Pfam" id="PF05577">
    <property type="entry name" value="Peptidase_S28"/>
    <property type="match status" value="1"/>
</dbReference>
<sequence length="124" mass="14135">MYAAAAQYNHPPEYPVNVICNGIDEASFGNNILDKIYSGVVAQKGNGTCKINNPTNISETSVGWEWQTCSEMVMPFGIGNDTMFQPDPFDLKRFVEKCEKEYDISPRPHWITTYYGGHRKRKYT</sequence>
<evidence type="ECO:0000256" key="3">
    <source>
        <dbReference type="ARBA" id="ARBA00022729"/>
    </source>
</evidence>
<keyword evidence="3" id="KW-0732">Signal</keyword>
<dbReference type="GO" id="GO:0006508">
    <property type="term" value="P:proteolysis"/>
    <property type="evidence" value="ECO:0007669"/>
    <property type="project" value="UniProtKB-KW"/>
</dbReference>
<evidence type="ECO:0000256" key="5">
    <source>
        <dbReference type="ARBA" id="ARBA00023180"/>
    </source>
</evidence>
<protein>
    <submittedName>
        <fullName evidence="6">Uncharacterized protein</fullName>
    </submittedName>
</protein>
<dbReference type="InterPro" id="IPR042269">
    <property type="entry name" value="Ser_carbopepase_S28_SKS"/>
</dbReference>
<dbReference type="PANTHER" id="PTHR11010">
    <property type="entry name" value="PROTEASE S28 PRO-X CARBOXYPEPTIDASE-RELATED"/>
    <property type="match status" value="1"/>
</dbReference>
<accession>A0A2Z6MYL2</accession>
<gene>
    <name evidence="6" type="ORF">TSUD_103050</name>
</gene>
<dbReference type="GO" id="GO:0070008">
    <property type="term" value="F:serine-type exopeptidase activity"/>
    <property type="evidence" value="ECO:0007669"/>
    <property type="project" value="InterPro"/>
</dbReference>
<keyword evidence="4" id="KW-0378">Hydrolase</keyword>
<keyword evidence="2" id="KW-0645">Protease</keyword>
<dbReference type="GO" id="GO:0008239">
    <property type="term" value="F:dipeptidyl-peptidase activity"/>
    <property type="evidence" value="ECO:0007669"/>
    <property type="project" value="TreeGrafter"/>
</dbReference>
<dbReference type="OrthoDB" id="1719719at2759"/>
<evidence type="ECO:0000256" key="1">
    <source>
        <dbReference type="ARBA" id="ARBA00011079"/>
    </source>
</evidence>
<dbReference type="EMBL" id="DF973573">
    <property type="protein sequence ID" value="GAU34983.1"/>
    <property type="molecule type" value="Genomic_DNA"/>
</dbReference>
<organism evidence="6 7">
    <name type="scientific">Trifolium subterraneum</name>
    <name type="common">Subterranean clover</name>
    <dbReference type="NCBI Taxonomy" id="3900"/>
    <lineage>
        <taxon>Eukaryota</taxon>
        <taxon>Viridiplantae</taxon>
        <taxon>Streptophyta</taxon>
        <taxon>Embryophyta</taxon>
        <taxon>Tracheophyta</taxon>
        <taxon>Spermatophyta</taxon>
        <taxon>Magnoliopsida</taxon>
        <taxon>eudicotyledons</taxon>
        <taxon>Gunneridae</taxon>
        <taxon>Pentapetalae</taxon>
        <taxon>rosids</taxon>
        <taxon>fabids</taxon>
        <taxon>Fabales</taxon>
        <taxon>Fabaceae</taxon>
        <taxon>Papilionoideae</taxon>
        <taxon>50 kb inversion clade</taxon>
        <taxon>NPAAA clade</taxon>
        <taxon>Hologalegina</taxon>
        <taxon>IRL clade</taxon>
        <taxon>Trifolieae</taxon>
        <taxon>Trifolium</taxon>
    </lineage>
</organism>
<dbReference type="Proteomes" id="UP000242715">
    <property type="component" value="Unassembled WGS sequence"/>
</dbReference>
<keyword evidence="7" id="KW-1185">Reference proteome</keyword>
<evidence type="ECO:0000313" key="7">
    <source>
        <dbReference type="Proteomes" id="UP000242715"/>
    </source>
</evidence>
<dbReference type="Gene3D" id="1.20.120.980">
    <property type="entry name" value="Serine carboxypeptidase S28, SKS domain"/>
    <property type="match status" value="1"/>
</dbReference>
<dbReference type="Gene3D" id="3.40.50.1820">
    <property type="entry name" value="alpha/beta hydrolase"/>
    <property type="match status" value="1"/>
</dbReference>
<evidence type="ECO:0000256" key="2">
    <source>
        <dbReference type="ARBA" id="ARBA00022670"/>
    </source>
</evidence>
<evidence type="ECO:0000313" key="6">
    <source>
        <dbReference type="EMBL" id="GAU34983.1"/>
    </source>
</evidence>
<comment type="similarity">
    <text evidence="1">Belongs to the peptidase S28 family.</text>
</comment>
<reference evidence="7" key="1">
    <citation type="journal article" date="2017" name="Front. Plant Sci.">
        <title>Climate Clever Clovers: New Paradigm to Reduce the Environmental Footprint of Ruminants by Breeding Low Methanogenic Forages Utilizing Haplotype Variation.</title>
        <authorList>
            <person name="Kaur P."/>
            <person name="Appels R."/>
            <person name="Bayer P.E."/>
            <person name="Keeble-Gagnere G."/>
            <person name="Wang J."/>
            <person name="Hirakawa H."/>
            <person name="Shirasawa K."/>
            <person name="Vercoe P."/>
            <person name="Stefanova K."/>
            <person name="Durmic Z."/>
            <person name="Nichols P."/>
            <person name="Revell C."/>
            <person name="Isobe S.N."/>
            <person name="Edwards D."/>
            <person name="Erskine W."/>
        </authorList>
    </citation>
    <scope>NUCLEOTIDE SEQUENCE [LARGE SCALE GENOMIC DNA]</scope>
    <source>
        <strain evidence="7">cv. Daliak</strain>
    </source>
</reference>
<dbReference type="PANTHER" id="PTHR11010:SF96">
    <property type="entry name" value="LYSOSOMAL PRO-X CARBOXYPEPTIDASE-LIKE ISOFORM X1"/>
    <property type="match status" value="1"/>
</dbReference>
<dbReference type="InterPro" id="IPR008758">
    <property type="entry name" value="Peptidase_S28"/>
</dbReference>